<accession>V5HSY1</accession>
<sequence length="162" mass="18826">MAIQPRAKSLLFSKLHTSVRSPSKVVVVHEKGIFVPWTTNCLLCKAPETIEHVFIFCWDALLFWDVLQRTLKKDLKITAHSIRFLPITSQELVPYDLITLIGLYSIWCSRMAVRHADLNPRPVETYFLEFVTEIRSTYAHQDSVPEWVGMCERLLKSPQRIN</sequence>
<evidence type="ECO:0000313" key="1">
    <source>
        <dbReference type="EMBL" id="JAB77268.1"/>
    </source>
</evidence>
<dbReference type="AlphaFoldDB" id="V5HSY1"/>
<name>V5HSY1_IXORI</name>
<organism evidence="1">
    <name type="scientific">Ixodes ricinus</name>
    <name type="common">Common tick</name>
    <name type="synonym">Acarus ricinus</name>
    <dbReference type="NCBI Taxonomy" id="34613"/>
    <lineage>
        <taxon>Eukaryota</taxon>
        <taxon>Metazoa</taxon>
        <taxon>Ecdysozoa</taxon>
        <taxon>Arthropoda</taxon>
        <taxon>Chelicerata</taxon>
        <taxon>Arachnida</taxon>
        <taxon>Acari</taxon>
        <taxon>Parasitiformes</taxon>
        <taxon>Ixodida</taxon>
        <taxon>Ixodoidea</taxon>
        <taxon>Ixodidae</taxon>
        <taxon>Ixodinae</taxon>
        <taxon>Ixodes</taxon>
    </lineage>
</organism>
<evidence type="ECO:0008006" key="2">
    <source>
        <dbReference type="Google" id="ProtNLM"/>
    </source>
</evidence>
<protein>
    <recommendedName>
        <fullName evidence="2">Reverse transcriptase zinc-binding domain-containing protein</fullName>
    </recommendedName>
</protein>
<proteinExistence type="evidence at transcript level"/>
<dbReference type="EMBL" id="GANP01007200">
    <property type="protein sequence ID" value="JAB77268.1"/>
    <property type="molecule type" value="mRNA"/>
</dbReference>
<reference evidence="1" key="1">
    <citation type="journal article" date="2015" name="Sci. Rep.">
        <title>Tissue- and time-dependent transcription in Ixodes ricinus salivary glands and midguts when blood feeding on the vertebrate host.</title>
        <authorList>
            <person name="Kotsyfakis M."/>
            <person name="Schwarz A."/>
            <person name="Erhart J."/>
            <person name="Ribeiro J.M."/>
        </authorList>
    </citation>
    <scope>NUCLEOTIDE SEQUENCE</scope>
    <source>
        <tissue evidence="1">Salivary gland and midgut</tissue>
    </source>
</reference>